<evidence type="ECO:0000256" key="1">
    <source>
        <dbReference type="SAM" id="Phobius"/>
    </source>
</evidence>
<feature type="transmembrane region" description="Helical" evidence="1">
    <location>
        <begin position="12"/>
        <end position="33"/>
    </location>
</feature>
<sequence>MHTVENKRVLAAGHLSVAFIHAHTIVLLIAYGIQPELCVLLFGNLYNGVAHLTLVFALFMLTVKNQRQHNV</sequence>
<evidence type="ECO:0000313" key="3">
    <source>
        <dbReference type="Proteomes" id="UP000192796"/>
    </source>
</evidence>
<dbReference type="EMBL" id="LVYD01000071">
    <property type="protein sequence ID" value="OQP59932.1"/>
    <property type="molecule type" value="Genomic_DNA"/>
</dbReference>
<keyword evidence="3" id="KW-1185">Reference proteome</keyword>
<evidence type="ECO:0000313" key="2">
    <source>
        <dbReference type="EMBL" id="OQP59932.1"/>
    </source>
</evidence>
<dbReference type="AlphaFoldDB" id="A0A1V9FNL5"/>
<dbReference type="STRING" id="1703345.A3860_35675"/>
<comment type="caution">
    <text evidence="2">The sequence shown here is derived from an EMBL/GenBank/DDBJ whole genome shotgun (WGS) entry which is preliminary data.</text>
</comment>
<protein>
    <submittedName>
        <fullName evidence="2">Uncharacterized protein</fullName>
    </submittedName>
</protein>
<proteinExistence type="predicted"/>
<feature type="transmembrane region" description="Helical" evidence="1">
    <location>
        <begin position="45"/>
        <end position="63"/>
    </location>
</feature>
<name>A0A1V9FNL5_9BACT</name>
<dbReference type="Proteomes" id="UP000192796">
    <property type="component" value="Unassembled WGS sequence"/>
</dbReference>
<accession>A0A1V9FNL5</accession>
<keyword evidence="1" id="KW-1133">Transmembrane helix</keyword>
<gene>
    <name evidence="2" type="ORF">A3860_35675</name>
</gene>
<organism evidence="2 3">
    <name type="scientific">Niastella vici</name>
    <dbReference type="NCBI Taxonomy" id="1703345"/>
    <lineage>
        <taxon>Bacteria</taxon>
        <taxon>Pseudomonadati</taxon>
        <taxon>Bacteroidota</taxon>
        <taxon>Chitinophagia</taxon>
        <taxon>Chitinophagales</taxon>
        <taxon>Chitinophagaceae</taxon>
        <taxon>Niastella</taxon>
    </lineage>
</organism>
<reference evidence="2 3" key="1">
    <citation type="submission" date="2016-03" db="EMBL/GenBank/DDBJ databases">
        <title>Niastella vici sp. nov., isolated from farmland soil.</title>
        <authorList>
            <person name="Chen L."/>
            <person name="Wang D."/>
            <person name="Yang S."/>
            <person name="Wang G."/>
        </authorList>
    </citation>
    <scope>NUCLEOTIDE SEQUENCE [LARGE SCALE GENOMIC DNA]</scope>
    <source>
        <strain evidence="2 3">DJ57</strain>
    </source>
</reference>
<keyword evidence="1" id="KW-0472">Membrane</keyword>
<keyword evidence="1" id="KW-0812">Transmembrane</keyword>